<name>A0A852UXX5_9ACTN</name>
<dbReference type="Proteomes" id="UP000576393">
    <property type="component" value="Unassembled WGS sequence"/>
</dbReference>
<dbReference type="RefSeq" id="WP_312872936.1">
    <property type="nucleotide sequence ID" value="NZ_JACCCO010000001.1"/>
</dbReference>
<accession>A0A852UXX5</accession>
<dbReference type="PANTHER" id="PTHR34613">
    <property type="entry name" value="SLL0800 PROTEIN"/>
    <property type="match status" value="1"/>
</dbReference>
<protein>
    <submittedName>
        <fullName evidence="1">Uncharacterized protein</fullName>
    </submittedName>
</protein>
<sequence length="300" mass="33076">MPSPTHDSLIELFRDRPQLAVEVLRDLLGQDLPVTPLARAENFTFNTRPSDDIEPDLVVVLGPPPSPAHVIIVEIQKDKSKDPRQLDRYAAQAWLMLKCDATVLVVCPDARTAEHYARPIDSGLTGYRPHPRVLGPGGIPAITDPQQAAAHPELSALAVMAHGRDRKVVEAFASALAELPHDYAAKYYEHAYDMSVPEVRHLLEEIMTSTDWPVHSPFAREHYGRGMAEGKAKGKTEGRAEEAAKLVLLVMDARGLDMPDDVRARITSCTDLTLLETWAARAATAQTVHDMFDGASEQDR</sequence>
<comment type="caution">
    <text evidence="1">The sequence shown here is derived from an EMBL/GenBank/DDBJ whole genome shotgun (WGS) entry which is preliminary data.</text>
</comment>
<keyword evidence="2" id="KW-1185">Reference proteome</keyword>
<gene>
    <name evidence="1" type="ORF">HDA43_000614</name>
</gene>
<proteinExistence type="predicted"/>
<organism evidence="1 2">
    <name type="scientific">Streptosporangium sandarakinum</name>
    <dbReference type="NCBI Taxonomy" id="1260955"/>
    <lineage>
        <taxon>Bacteria</taxon>
        <taxon>Bacillati</taxon>
        <taxon>Actinomycetota</taxon>
        <taxon>Actinomycetes</taxon>
        <taxon>Streptosporangiales</taxon>
        <taxon>Streptosporangiaceae</taxon>
        <taxon>Streptosporangium</taxon>
    </lineage>
</organism>
<reference evidence="1 2" key="1">
    <citation type="submission" date="2020-07" db="EMBL/GenBank/DDBJ databases">
        <title>Sequencing the genomes of 1000 actinobacteria strains.</title>
        <authorList>
            <person name="Klenk H.-P."/>
        </authorList>
    </citation>
    <scope>NUCLEOTIDE SEQUENCE [LARGE SCALE GENOMIC DNA]</scope>
    <source>
        <strain evidence="1 2">DSM 45763</strain>
    </source>
</reference>
<dbReference type="AlphaFoldDB" id="A0A852UXX5"/>
<dbReference type="EMBL" id="JACCCO010000001">
    <property type="protein sequence ID" value="NYF38455.1"/>
    <property type="molecule type" value="Genomic_DNA"/>
</dbReference>
<evidence type="ECO:0000313" key="2">
    <source>
        <dbReference type="Proteomes" id="UP000576393"/>
    </source>
</evidence>
<dbReference type="PANTHER" id="PTHR34613:SF1">
    <property type="entry name" value="SLL6017 PROTEIN"/>
    <property type="match status" value="1"/>
</dbReference>
<evidence type="ECO:0000313" key="1">
    <source>
        <dbReference type="EMBL" id="NYF38455.1"/>
    </source>
</evidence>